<evidence type="ECO:0000313" key="3">
    <source>
        <dbReference type="EnsemblPlants" id="OB10G25630.1"/>
    </source>
</evidence>
<reference evidence="3" key="1">
    <citation type="journal article" date="2013" name="Nat. Commun.">
        <title>Whole-genome sequencing of Oryza brachyantha reveals mechanisms underlying Oryza genome evolution.</title>
        <authorList>
            <person name="Chen J."/>
            <person name="Huang Q."/>
            <person name="Gao D."/>
            <person name="Wang J."/>
            <person name="Lang Y."/>
            <person name="Liu T."/>
            <person name="Li B."/>
            <person name="Bai Z."/>
            <person name="Luis Goicoechea J."/>
            <person name="Liang C."/>
            <person name="Chen C."/>
            <person name="Zhang W."/>
            <person name="Sun S."/>
            <person name="Liao Y."/>
            <person name="Zhang X."/>
            <person name="Yang L."/>
            <person name="Song C."/>
            <person name="Wang M."/>
            <person name="Shi J."/>
            <person name="Liu G."/>
            <person name="Liu J."/>
            <person name="Zhou H."/>
            <person name="Zhou W."/>
            <person name="Yu Q."/>
            <person name="An N."/>
            <person name="Chen Y."/>
            <person name="Cai Q."/>
            <person name="Wang B."/>
            <person name="Liu B."/>
            <person name="Min J."/>
            <person name="Huang Y."/>
            <person name="Wu H."/>
            <person name="Li Z."/>
            <person name="Zhang Y."/>
            <person name="Yin Y."/>
            <person name="Song W."/>
            <person name="Jiang J."/>
            <person name="Jackson S.A."/>
            <person name="Wing R.A."/>
            <person name="Wang J."/>
            <person name="Chen M."/>
        </authorList>
    </citation>
    <scope>NUCLEOTIDE SEQUENCE [LARGE SCALE GENOMIC DNA]</scope>
    <source>
        <strain evidence="3">cv. IRGC 101232</strain>
    </source>
</reference>
<sequence length="754" mass="84271">MKSFELEMQLVSDKKQQSFLYARPEPVKSGPCKQAQPRAVDEKIHIHHSDHQVKKKKAQLEAAPYRRCRGRSRRGSRRCRRRRRSAPRTASPGRCTLLLLLLRRRRSPRTPLSPSPLPLLLPLLRSGARERVGGSWCGRRATTHARVDLLEKTKKRGWHGGCRHGGQGHTIPPQTAARVTSFWTLTLSAASPVGPTCHPPRSLLGFMLKHVLPISRGWARGKSRIIFLEPTCRWQRGLWAFFLNMAHLVKPGSLWPMMGRWPAGGGRWRKRSARSHVPLLVAVLVLLVPAFVLLSSAYSSLLRFPAFGGGGGGRCGRSPELEGERFLWYAPHSGFSNQVGELRNAAVAAALLNRTLVVPPVLDHHAVVLGSCPKFRVSDPTDLRAAVWDHSMQLLRERRYVSMGDIIDLSPIKAMVRTIDFRVFVSLWCGVDMRKTCFSGLCCAVSGGGSLSADYDRCRSMLSAFGGSENGCVYPVQDDCRTTVWTYQENNDGALDSFQPDEDLKRRRKISYVRRRKDMYKALGPGSEADGASLLAFGTLFSGPYKGSESYFDIHESPKDHRLQTVLEKVEFLPFAPEIIAAGKEFAKNKIKEPFLCAQLRLLDGQFKNHWKATFSALKEKLKAIELEMKKTKGTSPINMFIMTDLPPANWSKTYLADVAKDGRYKLHTLKESDELVMQTAERLMAAEHGVRSGFIPKNIENTRKDCDPVQLPEILLYVEESVCSCASLGFVGTAGSTIAGSIETMRKNNVCKL</sequence>
<evidence type="ECO:0000313" key="4">
    <source>
        <dbReference type="Proteomes" id="UP000006038"/>
    </source>
</evidence>
<dbReference type="STRING" id="4533.J3N4W5"/>
<dbReference type="Gene3D" id="3.40.50.11350">
    <property type="match status" value="1"/>
</dbReference>
<dbReference type="Gramene" id="OB10G25630.1">
    <property type="protein sequence ID" value="OB10G25630.1"/>
    <property type="gene ID" value="OB10G25630"/>
</dbReference>
<dbReference type="AlphaFoldDB" id="J3N4W5"/>
<keyword evidence="4" id="KW-1185">Reference proteome</keyword>
<dbReference type="EnsemblPlants" id="OB10G25630.1">
    <property type="protein sequence ID" value="OB10G25630.1"/>
    <property type="gene ID" value="OB10G25630"/>
</dbReference>
<evidence type="ECO:0000256" key="1">
    <source>
        <dbReference type="SAM" id="MobiDB-lite"/>
    </source>
</evidence>
<feature type="compositionally biased region" description="Basic residues" evidence="1">
    <location>
        <begin position="67"/>
        <end position="86"/>
    </location>
</feature>
<keyword evidence="2" id="KW-0812">Transmembrane</keyword>
<keyword evidence="2" id="KW-0472">Membrane</keyword>
<dbReference type="eggNOG" id="ENOG502QU3B">
    <property type="taxonomic scope" value="Eukaryota"/>
</dbReference>
<name>J3N4W5_ORYBR</name>
<feature type="region of interest" description="Disordered" evidence="1">
    <location>
        <begin position="67"/>
        <end position="90"/>
    </location>
</feature>
<organism evidence="3">
    <name type="scientific">Oryza brachyantha</name>
    <name type="common">malo sina</name>
    <dbReference type="NCBI Taxonomy" id="4533"/>
    <lineage>
        <taxon>Eukaryota</taxon>
        <taxon>Viridiplantae</taxon>
        <taxon>Streptophyta</taxon>
        <taxon>Embryophyta</taxon>
        <taxon>Tracheophyta</taxon>
        <taxon>Spermatophyta</taxon>
        <taxon>Magnoliopsida</taxon>
        <taxon>Liliopsida</taxon>
        <taxon>Poales</taxon>
        <taxon>Poaceae</taxon>
        <taxon>BOP clade</taxon>
        <taxon>Oryzoideae</taxon>
        <taxon>Oryzeae</taxon>
        <taxon>Oryzinae</taxon>
        <taxon>Oryza</taxon>
    </lineage>
</organism>
<dbReference type="HOGENOM" id="CLU_369353_0_0_1"/>
<dbReference type="PANTHER" id="PTHR36050:SF1">
    <property type="entry name" value="O-FUCOSYLTRANSFERASE 30"/>
    <property type="match status" value="1"/>
</dbReference>
<feature type="transmembrane region" description="Helical" evidence="2">
    <location>
        <begin position="277"/>
        <end position="298"/>
    </location>
</feature>
<evidence type="ECO:0008006" key="5">
    <source>
        <dbReference type="Google" id="ProtNLM"/>
    </source>
</evidence>
<accession>J3N4W5</accession>
<dbReference type="PANTHER" id="PTHR36050">
    <property type="entry name" value="O-FUCOSYLTRANSFERASE 30"/>
    <property type="match status" value="1"/>
</dbReference>
<keyword evidence="2" id="KW-1133">Transmembrane helix</keyword>
<reference evidence="3" key="2">
    <citation type="submission" date="2013-04" db="UniProtKB">
        <authorList>
            <consortium name="EnsemblPlants"/>
        </authorList>
    </citation>
    <scope>IDENTIFICATION</scope>
</reference>
<proteinExistence type="predicted"/>
<protein>
    <recommendedName>
        <fullName evidence="5">O-fucosyltransferase family protein</fullName>
    </recommendedName>
</protein>
<evidence type="ECO:0000256" key="2">
    <source>
        <dbReference type="SAM" id="Phobius"/>
    </source>
</evidence>
<dbReference type="Proteomes" id="UP000006038">
    <property type="component" value="Chromosome 10"/>
</dbReference>
<dbReference type="Gene3D" id="3.40.50.11340">
    <property type="match status" value="1"/>
</dbReference>